<dbReference type="InterPro" id="IPR005475">
    <property type="entry name" value="Transketolase-like_Pyr-bd"/>
</dbReference>
<dbReference type="FunFam" id="3.40.50.970:FF:000129">
    <property type="entry name" value="Transketolase"/>
    <property type="match status" value="1"/>
</dbReference>
<dbReference type="SUPFAM" id="SSF52922">
    <property type="entry name" value="TK C-terminal domain-like"/>
    <property type="match status" value="1"/>
</dbReference>
<feature type="non-terminal residue" evidence="5">
    <location>
        <position position="209"/>
    </location>
</feature>
<dbReference type="AlphaFoldDB" id="A0A383C9Z6"/>
<name>A0A383C9Z6_9ZZZZ</name>
<dbReference type="PANTHER" id="PTHR43825">
    <property type="entry name" value="PYRUVATE DEHYDROGENASE E1 COMPONENT"/>
    <property type="match status" value="1"/>
</dbReference>
<evidence type="ECO:0000256" key="3">
    <source>
        <dbReference type="ARBA" id="ARBA00023052"/>
    </source>
</evidence>
<dbReference type="CDD" id="cd07033">
    <property type="entry name" value="TPP_PYR_DXS_TK_like"/>
    <property type="match status" value="1"/>
</dbReference>
<evidence type="ECO:0000259" key="4">
    <source>
        <dbReference type="SMART" id="SM00861"/>
    </source>
</evidence>
<keyword evidence="3" id="KW-0786">Thiamine pyrophosphate</keyword>
<protein>
    <recommendedName>
        <fullName evidence="4">Transketolase-like pyrimidine-binding domain-containing protein</fullName>
    </recommendedName>
</protein>
<dbReference type="Gene3D" id="3.40.50.970">
    <property type="match status" value="1"/>
</dbReference>
<dbReference type="InterPro" id="IPR029061">
    <property type="entry name" value="THDP-binding"/>
</dbReference>
<sequence length="209" mass="22728">VHELAKKDPRVFFIGSDLGAGTLDEFKEEIPDRFFMEGISEANLIGMAAGLAFEGKIPYVNTIATFLTRRCFDQIAVDLCLHNLNVRLIANGGGMVYAPLGPTHMAIEDIAIMRSLPKMTVIAPADADEMRRLIPLTLEYPGPIYIRLGKGYDPIVTKDDVRFEIGKALPMRAGSDALIVTTGIALKTGIDAADSLKARGLETSLLHMP</sequence>
<dbReference type="InterPro" id="IPR051157">
    <property type="entry name" value="PDH/Transketolase"/>
</dbReference>
<dbReference type="SMART" id="SM00861">
    <property type="entry name" value="Transket_pyr"/>
    <property type="match status" value="1"/>
</dbReference>
<evidence type="ECO:0000313" key="5">
    <source>
        <dbReference type="EMBL" id="SVE28994.1"/>
    </source>
</evidence>
<feature type="domain" description="Transketolase-like pyrimidine-binding" evidence="4">
    <location>
        <begin position="1"/>
        <end position="155"/>
    </location>
</feature>
<evidence type="ECO:0000256" key="1">
    <source>
        <dbReference type="ARBA" id="ARBA00001964"/>
    </source>
</evidence>
<comment type="similarity">
    <text evidence="2">Belongs to the transketolase family.</text>
</comment>
<dbReference type="SUPFAM" id="SSF52518">
    <property type="entry name" value="Thiamin diphosphate-binding fold (THDP-binding)"/>
    <property type="match status" value="1"/>
</dbReference>
<dbReference type="Pfam" id="PF02779">
    <property type="entry name" value="Transket_pyr"/>
    <property type="match status" value="1"/>
</dbReference>
<proteinExistence type="inferred from homology"/>
<gene>
    <name evidence="5" type="ORF">METZ01_LOCUS481848</name>
</gene>
<reference evidence="5" key="1">
    <citation type="submission" date="2018-05" db="EMBL/GenBank/DDBJ databases">
        <authorList>
            <person name="Lanie J.A."/>
            <person name="Ng W.-L."/>
            <person name="Kazmierczak K.M."/>
            <person name="Andrzejewski T.M."/>
            <person name="Davidsen T.M."/>
            <person name="Wayne K.J."/>
            <person name="Tettelin H."/>
            <person name="Glass J.I."/>
            <person name="Rusch D."/>
            <person name="Podicherti R."/>
            <person name="Tsui H.-C.T."/>
            <person name="Winkler M.E."/>
        </authorList>
    </citation>
    <scope>NUCLEOTIDE SEQUENCE</scope>
</reference>
<comment type="cofactor">
    <cofactor evidence="1">
        <name>thiamine diphosphate</name>
        <dbReference type="ChEBI" id="CHEBI:58937"/>
    </cofactor>
</comment>
<feature type="non-terminal residue" evidence="5">
    <location>
        <position position="1"/>
    </location>
</feature>
<evidence type="ECO:0000256" key="2">
    <source>
        <dbReference type="ARBA" id="ARBA00007131"/>
    </source>
</evidence>
<dbReference type="PANTHER" id="PTHR43825:SF5">
    <property type="entry name" value="HYPOTHETICAL TRANSKETOLASE FAMILY PROTEIN"/>
    <property type="match status" value="1"/>
</dbReference>
<accession>A0A383C9Z6</accession>
<organism evidence="5">
    <name type="scientific">marine metagenome</name>
    <dbReference type="NCBI Taxonomy" id="408172"/>
    <lineage>
        <taxon>unclassified sequences</taxon>
        <taxon>metagenomes</taxon>
        <taxon>ecological metagenomes</taxon>
    </lineage>
</organism>
<dbReference type="EMBL" id="UINC01207061">
    <property type="protein sequence ID" value="SVE28994.1"/>
    <property type="molecule type" value="Genomic_DNA"/>
</dbReference>
<dbReference type="InterPro" id="IPR009014">
    <property type="entry name" value="Transketo_C/PFOR_II"/>
</dbReference>